<accession>A0A0F9TCX6</accession>
<protein>
    <recommendedName>
        <fullName evidence="2">Phage major capsid protein</fullName>
    </recommendedName>
</protein>
<proteinExistence type="predicted"/>
<reference evidence="1" key="1">
    <citation type="journal article" date="2015" name="Nature">
        <title>Complex archaea that bridge the gap between prokaryotes and eukaryotes.</title>
        <authorList>
            <person name="Spang A."/>
            <person name="Saw J.H."/>
            <person name="Jorgensen S.L."/>
            <person name="Zaremba-Niedzwiedzka K."/>
            <person name="Martijn J."/>
            <person name="Lind A.E."/>
            <person name="van Eijk R."/>
            <person name="Schleper C."/>
            <person name="Guy L."/>
            <person name="Ettema T.J."/>
        </authorList>
    </citation>
    <scope>NUCLEOTIDE SEQUENCE</scope>
</reference>
<name>A0A0F9TCX6_9ZZZZ</name>
<evidence type="ECO:0000313" key="1">
    <source>
        <dbReference type="EMBL" id="KKN79140.1"/>
    </source>
</evidence>
<dbReference type="AlphaFoldDB" id="A0A0F9TCX6"/>
<evidence type="ECO:0008006" key="2">
    <source>
        <dbReference type="Google" id="ProtNLM"/>
    </source>
</evidence>
<comment type="caution">
    <text evidence="1">The sequence shown here is derived from an EMBL/GenBank/DDBJ whole genome shotgun (WGS) entry which is preliminary data.</text>
</comment>
<dbReference type="EMBL" id="LAZR01000252">
    <property type="protein sequence ID" value="KKN79140.1"/>
    <property type="molecule type" value="Genomic_DNA"/>
</dbReference>
<sequence>MGVKNSALTDLIATTLEDLPKQEFEVMWDNTEYEFCRIYQKERTEIDGGTAISRRVMLDNTGAAKYRRLYDVDEPTVSDVMDTITVPWTQIGTDYSWEKLEILRNANSAAGFVDLLDTRRIDGLWSLANLIEERAWKTPTNSGDDLYPYGVPYYLNYLNADITASGFSGQTIRFQDATTGTVCAGLDASTNPKWRNYAATYVDVDAAMIDTFREAFMRTNFKVPLNVKDPSKNASSAKRFYGGYDVLTKLMRLADAKDDNHSGRDVLSNLRVDDGGTVMINRLPGVYINELDDVTDPVTGDATDPLYCVDFAKFVPVVQSGYWMVESEPMTDRRQHTTFTVFLDGSHNNLCTNRRKAGFVIHKPITS</sequence>
<gene>
    <name evidence="1" type="ORF">LCGC14_0343280</name>
</gene>
<organism evidence="1">
    <name type="scientific">marine sediment metagenome</name>
    <dbReference type="NCBI Taxonomy" id="412755"/>
    <lineage>
        <taxon>unclassified sequences</taxon>
        <taxon>metagenomes</taxon>
        <taxon>ecological metagenomes</taxon>
    </lineage>
</organism>